<reference evidence="8 9" key="1">
    <citation type="submission" date="2020-01" db="EMBL/GenBank/DDBJ databases">
        <title>Identification and distribution of gene clusters putatively required for synthesis of sphingolipid metabolism inhibitors in phylogenetically diverse species of the filamentous fungus Fusarium.</title>
        <authorList>
            <person name="Kim H.-S."/>
            <person name="Busman M."/>
            <person name="Brown D.W."/>
            <person name="Divon H."/>
            <person name="Uhlig S."/>
            <person name="Proctor R.H."/>
        </authorList>
    </citation>
    <scope>NUCLEOTIDE SEQUENCE [LARGE SCALE GENOMIC DNA]</scope>
    <source>
        <strain evidence="8 9">NRRL 13308</strain>
    </source>
</reference>
<evidence type="ECO:0000256" key="2">
    <source>
        <dbReference type="ARBA" id="ARBA00022692"/>
    </source>
</evidence>
<evidence type="ECO:0000256" key="5">
    <source>
        <dbReference type="ARBA" id="ARBA00023180"/>
    </source>
</evidence>
<keyword evidence="9" id="KW-1185">Reference proteome</keyword>
<evidence type="ECO:0000256" key="1">
    <source>
        <dbReference type="ARBA" id="ARBA00004141"/>
    </source>
</evidence>
<dbReference type="Pfam" id="PF07690">
    <property type="entry name" value="MFS_1"/>
    <property type="match status" value="1"/>
</dbReference>
<proteinExistence type="predicted"/>
<feature type="domain" description="Major facilitator superfamily (MFS) profile" evidence="7">
    <location>
        <begin position="52"/>
        <end position="431"/>
    </location>
</feature>
<feature type="transmembrane region" description="Helical" evidence="6">
    <location>
        <begin position="243"/>
        <end position="267"/>
    </location>
</feature>
<evidence type="ECO:0000256" key="4">
    <source>
        <dbReference type="ARBA" id="ARBA00023136"/>
    </source>
</evidence>
<evidence type="ECO:0000256" key="6">
    <source>
        <dbReference type="SAM" id="Phobius"/>
    </source>
</evidence>
<dbReference type="PANTHER" id="PTHR23502:SF34">
    <property type="entry name" value="PROTEIN HOL1"/>
    <property type="match status" value="1"/>
</dbReference>
<dbReference type="Gene3D" id="1.20.1250.20">
    <property type="entry name" value="MFS general substrate transporter like domains"/>
    <property type="match status" value="2"/>
</dbReference>
<protein>
    <submittedName>
        <fullName evidence="8">Mfs transporter</fullName>
    </submittedName>
</protein>
<comment type="caution">
    <text evidence="8">The sequence shown here is derived from an EMBL/GenBank/DDBJ whole genome shotgun (WGS) entry which is preliminary data.</text>
</comment>
<feature type="transmembrane region" description="Helical" evidence="6">
    <location>
        <begin position="381"/>
        <end position="403"/>
    </location>
</feature>
<name>A0A8H4JGM5_9HYPO</name>
<keyword evidence="3 6" id="KW-1133">Transmembrane helix</keyword>
<evidence type="ECO:0000256" key="3">
    <source>
        <dbReference type="ARBA" id="ARBA00022989"/>
    </source>
</evidence>
<evidence type="ECO:0000313" key="9">
    <source>
        <dbReference type="Proteomes" id="UP000536711"/>
    </source>
</evidence>
<feature type="transmembrane region" description="Helical" evidence="6">
    <location>
        <begin position="288"/>
        <end position="307"/>
    </location>
</feature>
<dbReference type="InterPro" id="IPR011701">
    <property type="entry name" value="MFS"/>
</dbReference>
<dbReference type="InterPro" id="IPR036259">
    <property type="entry name" value="MFS_trans_sf"/>
</dbReference>
<feature type="transmembrane region" description="Helical" evidence="6">
    <location>
        <begin position="95"/>
        <end position="113"/>
    </location>
</feature>
<feature type="transmembrane region" description="Helical" evidence="6">
    <location>
        <begin position="50"/>
        <end position="75"/>
    </location>
</feature>
<keyword evidence="4 6" id="KW-0472">Membrane</keyword>
<feature type="transmembrane region" description="Helical" evidence="6">
    <location>
        <begin position="197"/>
        <end position="223"/>
    </location>
</feature>
<evidence type="ECO:0000259" key="7">
    <source>
        <dbReference type="PROSITE" id="PS50850"/>
    </source>
</evidence>
<comment type="subcellular location">
    <subcellularLocation>
        <location evidence="1">Membrane</location>
        <topology evidence="1">Multi-pass membrane protein</topology>
    </subcellularLocation>
</comment>
<dbReference type="SUPFAM" id="SSF103473">
    <property type="entry name" value="MFS general substrate transporter"/>
    <property type="match status" value="1"/>
</dbReference>
<feature type="transmembrane region" description="Helical" evidence="6">
    <location>
        <begin position="125"/>
        <end position="142"/>
    </location>
</feature>
<dbReference type="OrthoDB" id="2585655at2759"/>
<dbReference type="EMBL" id="JAADJF010000302">
    <property type="protein sequence ID" value="KAF4425170.1"/>
    <property type="molecule type" value="Genomic_DNA"/>
</dbReference>
<dbReference type="PROSITE" id="PS50850">
    <property type="entry name" value="MFS"/>
    <property type="match status" value="1"/>
</dbReference>
<evidence type="ECO:0000313" key="8">
    <source>
        <dbReference type="EMBL" id="KAF4425170.1"/>
    </source>
</evidence>
<gene>
    <name evidence="8" type="ORF">FACUT_10045</name>
</gene>
<dbReference type="AlphaFoldDB" id="A0A8H4JGM5"/>
<sequence>MEKNNDVTSFVHKETLGNVRLRDEGNNIILVPTPSTSPKDPLNWPKVYRYYIAGVVSLAIFLSNFVGAGISVAMIDMATDYFGAGSDLPGSISKISYFITATTLLQGIGNLIWMPLVVKFGRRPIYVISFVLFTATTFWSGGASTYEGTLAARILLGFSSGASECLAPLTISDIFFLHERGTIMAGIHTQEPFSKLFVRPIILIILPPVLWATLVMAAAVGFLVAITSNYASAFSTLYNFKPWQSGLCFIASPVGALAGNFCGGYVSDRTADYFTKRNNGIRSPEMRLPAIVFALITGPLSLVIYGISVANAYHWIVPTVGIGLLTFSVVQATNITLVYTIDAYRPIAGEIAVTQYAYKSAFGFLLSFYTNPWINKSGYTAAFGAMAGIIGGIILLGAPIFVYGKRIRNTTWKWKVIRSLAHWEEDREVGE</sequence>
<dbReference type="Proteomes" id="UP000536711">
    <property type="component" value="Unassembled WGS sequence"/>
</dbReference>
<feature type="transmembrane region" description="Helical" evidence="6">
    <location>
        <begin position="313"/>
        <end position="339"/>
    </location>
</feature>
<dbReference type="GO" id="GO:0022857">
    <property type="term" value="F:transmembrane transporter activity"/>
    <property type="evidence" value="ECO:0007669"/>
    <property type="project" value="InterPro"/>
</dbReference>
<keyword evidence="2 6" id="KW-0812">Transmembrane</keyword>
<accession>A0A8H4JGM5</accession>
<organism evidence="8 9">
    <name type="scientific">Fusarium acutatum</name>
    <dbReference type="NCBI Taxonomy" id="78861"/>
    <lineage>
        <taxon>Eukaryota</taxon>
        <taxon>Fungi</taxon>
        <taxon>Dikarya</taxon>
        <taxon>Ascomycota</taxon>
        <taxon>Pezizomycotina</taxon>
        <taxon>Sordariomycetes</taxon>
        <taxon>Hypocreomycetidae</taxon>
        <taxon>Hypocreales</taxon>
        <taxon>Nectriaceae</taxon>
        <taxon>Fusarium</taxon>
        <taxon>Fusarium fujikuroi species complex</taxon>
    </lineage>
</organism>
<keyword evidence="5" id="KW-0325">Glycoprotein</keyword>
<dbReference type="InterPro" id="IPR020846">
    <property type="entry name" value="MFS_dom"/>
</dbReference>
<dbReference type="GO" id="GO:0005886">
    <property type="term" value="C:plasma membrane"/>
    <property type="evidence" value="ECO:0007669"/>
    <property type="project" value="TreeGrafter"/>
</dbReference>
<dbReference type="PANTHER" id="PTHR23502">
    <property type="entry name" value="MAJOR FACILITATOR SUPERFAMILY"/>
    <property type="match status" value="1"/>
</dbReference>